<evidence type="ECO:0000256" key="1">
    <source>
        <dbReference type="SAM" id="MobiDB-lite"/>
    </source>
</evidence>
<organism evidence="4 5">
    <name type="scientific">Lactarius akahatsu</name>
    <dbReference type="NCBI Taxonomy" id="416441"/>
    <lineage>
        <taxon>Eukaryota</taxon>
        <taxon>Fungi</taxon>
        <taxon>Dikarya</taxon>
        <taxon>Basidiomycota</taxon>
        <taxon>Agaricomycotina</taxon>
        <taxon>Agaricomycetes</taxon>
        <taxon>Russulales</taxon>
        <taxon>Russulaceae</taxon>
        <taxon>Lactarius</taxon>
    </lineage>
</organism>
<dbReference type="Proteomes" id="UP001201163">
    <property type="component" value="Unassembled WGS sequence"/>
</dbReference>
<dbReference type="InterPro" id="IPR045338">
    <property type="entry name" value="DUF6535"/>
</dbReference>
<feature type="transmembrane region" description="Helical" evidence="2">
    <location>
        <begin position="210"/>
        <end position="229"/>
    </location>
</feature>
<dbReference type="EMBL" id="JAKELL010000340">
    <property type="protein sequence ID" value="KAH8977261.1"/>
    <property type="molecule type" value="Genomic_DNA"/>
</dbReference>
<dbReference type="Pfam" id="PF20153">
    <property type="entry name" value="DUF6535"/>
    <property type="match status" value="1"/>
</dbReference>
<feature type="transmembrane region" description="Helical" evidence="2">
    <location>
        <begin position="298"/>
        <end position="322"/>
    </location>
</feature>
<evidence type="ECO:0000313" key="5">
    <source>
        <dbReference type="Proteomes" id="UP001201163"/>
    </source>
</evidence>
<proteinExistence type="predicted"/>
<evidence type="ECO:0000259" key="3">
    <source>
        <dbReference type="Pfam" id="PF20153"/>
    </source>
</evidence>
<feature type="compositionally biased region" description="Polar residues" evidence="1">
    <location>
        <begin position="66"/>
        <end position="85"/>
    </location>
</feature>
<feature type="region of interest" description="Disordered" evidence="1">
    <location>
        <begin position="426"/>
        <end position="453"/>
    </location>
</feature>
<keyword evidence="5" id="KW-1185">Reference proteome</keyword>
<feature type="domain" description="DUF6535" evidence="3">
    <location>
        <begin position="106"/>
        <end position="292"/>
    </location>
</feature>
<protein>
    <recommendedName>
        <fullName evidence="3">DUF6535 domain-containing protein</fullName>
    </recommendedName>
</protein>
<evidence type="ECO:0000313" key="4">
    <source>
        <dbReference type="EMBL" id="KAH8977261.1"/>
    </source>
</evidence>
<keyword evidence="2" id="KW-0812">Transmembrane</keyword>
<feature type="compositionally biased region" description="Polar residues" evidence="1">
    <location>
        <begin position="33"/>
        <end position="52"/>
    </location>
</feature>
<dbReference type="AlphaFoldDB" id="A0AAD4Q244"/>
<comment type="caution">
    <text evidence="4">The sequence shown here is derived from an EMBL/GenBank/DDBJ whole genome shotgun (WGS) entry which is preliminary data.</text>
</comment>
<feature type="region of interest" description="Disordered" evidence="1">
    <location>
        <begin position="66"/>
        <end position="98"/>
    </location>
</feature>
<name>A0AAD4Q244_9AGAM</name>
<gene>
    <name evidence="4" type="ORF">EDB92DRAFT_824162</name>
</gene>
<accession>A0AAD4Q244</accession>
<feature type="compositionally biased region" description="Polar residues" evidence="1">
    <location>
        <begin position="1"/>
        <end position="19"/>
    </location>
</feature>
<keyword evidence="2" id="KW-1133">Transmembrane helix</keyword>
<evidence type="ECO:0000256" key="2">
    <source>
        <dbReference type="SAM" id="Phobius"/>
    </source>
</evidence>
<feature type="transmembrane region" description="Helical" evidence="2">
    <location>
        <begin position="274"/>
        <end position="292"/>
    </location>
</feature>
<reference evidence="4" key="1">
    <citation type="submission" date="2022-01" db="EMBL/GenBank/DDBJ databases">
        <title>Comparative genomics reveals a dynamic genome evolution in the ectomycorrhizal milk-cap (Lactarius) mushrooms.</title>
        <authorList>
            <consortium name="DOE Joint Genome Institute"/>
            <person name="Lebreton A."/>
            <person name="Tang N."/>
            <person name="Kuo A."/>
            <person name="LaButti K."/>
            <person name="Drula E."/>
            <person name="Barry K."/>
            <person name="Clum A."/>
            <person name="Lipzen A."/>
            <person name="Mousain D."/>
            <person name="Ng V."/>
            <person name="Wang R."/>
            <person name="Wang X."/>
            <person name="Dai Y."/>
            <person name="Henrissat B."/>
            <person name="Grigoriev I.V."/>
            <person name="Guerin-Laguette A."/>
            <person name="Yu F."/>
            <person name="Martin F.M."/>
        </authorList>
    </citation>
    <scope>NUCLEOTIDE SEQUENCE</scope>
    <source>
        <strain evidence="4">QP</strain>
    </source>
</reference>
<sequence>MNTLTSRRNGISSGASESNPLVGGKGDREDLAASSTRPQDQATEDGLSNSGEFPSIMVSLDLTCYKQTGDNHQPGDRSTASDTSQPVPPEMPRMIGDFDDNANAFWSLHKKEAKHHDEARIQSLKDDMDGVLIFAGLFSAALVSFIIDKVHDLQVNPAQQMVYYQRQNVALLAQISNQVSHISPQVPSPSIPTPPYPDFTPNSSDVRINVFWFMSLVFSLSAALLATLVQQWVRDYMHVFQRYSNPLKSARLRQYLYEGAEGWYMPAVAESVPGLVHVSLFLFFVGLCNSLFALNVTIGITTVVLITVCALLYVFSTFTAIVNPQSPFQTPFSRAVWYLMQWVHPRSFSDRDGAPKIVSSHMSEGRAQLAMEENEQRQDRDVRAIRWLIDTSTEDDEMESFVMAMPGTFTSKRGVEVWSEVSKVKPYEDTNPRSNGPHLTARPRHSSPLPPRAYQPRNFLHPFARDPGANGTHYMTMVQSIPHAPNGPHTAMYDLCKRVRHLVDTCNNRSQFATDELWRRRSRGCVETVASLVFYADIELELFGDLGSLLSELGGFEKTRALSATRSDESFVTRWTYLSLLVVTRGISNHGTIQGNARSAIDCLSQFREDDSEHTNHSDTDENALENARRIDRCFETASQFLTRELYGAIRPGERGLDEVKKVLANHEANISKLQRITPAARQMEQIDSSLSEVNSVIRSVDHGLSVNLPGVSFDEFKETGLIQPTRFFNLSDDGRQGFTPQFIFLRQRLRLLCSYADTFRDILDEKTNGVHDKILGSLHALWDNANHGRSIVHQQHLMERQLWRLQDLRDGSGFGFSIELFFLVLPQLLFVASSRDTHSALYIRTFRDITSNWKQHKSSIGTQRVILNLVYDIAIPFRGIFSDRQYPEYITDELLELLRNMVEEPSGSHIGDALSDLGPFNAGNPFAKKAMDIISRARVPSS</sequence>
<keyword evidence="2" id="KW-0472">Membrane</keyword>
<feature type="region of interest" description="Disordered" evidence="1">
    <location>
        <begin position="1"/>
        <end position="53"/>
    </location>
</feature>